<protein>
    <submittedName>
        <fullName evidence="5">MucBP domain-containing protein</fullName>
    </submittedName>
</protein>
<sequence length="589" mass="64574">MKNYIKNQEKRISFYSLFRGMKKIRIAVLLFISAVLLFPSIIAQAQASAYVNANTSYAQSTYQQEPIDDSGNRQLVWSLRVNKDNPENINVKTTTLTEDSFTVNDYIDGFILTNYGKLASVPTVSLSSSNLYKIQYSIDGVTFTDSAPANLELVKAFNVLVEGTIPKKTSIVTTFSVKPIMEAIPDNKGVVAVKHTYRYGSSTYEWSPLYFSPFTDKAADLTVIYQDENGKELHAPQTISGKLGEAYDTTTSQYQPSIDGYTLDESKLPANAKGTLSDQAQTVTYVYTKNPVKAADVAVNYVDEEGKAIPNVSPQTISGNVGDSYDATTDVYKLAIEGYTLDESKLPTNAKGTLSDQAQTVTYVYTKNPVKAADVTVNYVDEDGNAIPSVSPQTISGNVGDSYDATTDVYKLTIGGYTLDESKLPTNAKGTLSDKAQKVTYVYTKNEIPNITGIVLAKYVDIDGNKITEDIVKSGTVGEGYSTEKKKIKGYTFKEVQGNITGQFTEQIQTVTYVYTKNKVNPVLPEPKPEKKSDSKNKNNNKGTISTTQHALPATGENERMTMMSIILGLILIALATVVSIFRFKKANK</sequence>
<feature type="transmembrane region" description="Helical" evidence="3">
    <location>
        <begin position="563"/>
        <end position="584"/>
    </location>
</feature>
<dbReference type="OrthoDB" id="2243937at2"/>
<feature type="domain" description="MucBP" evidence="4">
    <location>
        <begin position="297"/>
        <end position="366"/>
    </location>
</feature>
<keyword evidence="3" id="KW-1133">Transmembrane helix</keyword>
<evidence type="ECO:0000256" key="2">
    <source>
        <dbReference type="SAM" id="MobiDB-lite"/>
    </source>
</evidence>
<dbReference type="InterPro" id="IPR009459">
    <property type="entry name" value="MucBP_dom"/>
</dbReference>
<keyword evidence="3" id="KW-0472">Membrane</keyword>
<organism evidence="5 6">
    <name type="scientific">Lactococcus garvieae</name>
    <dbReference type="NCBI Taxonomy" id="1363"/>
    <lineage>
        <taxon>Bacteria</taxon>
        <taxon>Bacillati</taxon>
        <taxon>Bacillota</taxon>
        <taxon>Bacilli</taxon>
        <taxon>Lactobacillales</taxon>
        <taxon>Streptococcaceae</taxon>
        <taxon>Lactococcus</taxon>
    </lineage>
</organism>
<dbReference type="AlphaFoldDB" id="A0A1I4GZM4"/>
<name>A0A1I4GZM4_9LACT</name>
<feature type="domain" description="MucBP" evidence="4">
    <location>
        <begin position="455"/>
        <end position="516"/>
    </location>
</feature>
<keyword evidence="1" id="KW-0677">Repeat</keyword>
<feature type="region of interest" description="Disordered" evidence="2">
    <location>
        <begin position="522"/>
        <end position="555"/>
    </location>
</feature>
<feature type="domain" description="MucBP" evidence="4">
    <location>
        <begin position="221"/>
        <end position="288"/>
    </location>
</feature>
<feature type="compositionally biased region" description="Basic and acidic residues" evidence="2">
    <location>
        <begin position="527"/>
        <end position="537"/>
    </location>
</feature>
<evidence type="ECO:0000256" key="3">
    <source>
        <dbReference type="SAM" id="Phobius"/>
    </source>
</evidence>
<evidence type="ECO:0000313" key="5">
    <source>
        <dbReference type="EMBL" id="SFL34817.1"/>
    </source>
</evidence>
<reference evidence="5 6" key="1">
    <citation type="submission" date="2016-10" db="EMBL/GenBank/DDBJ databases">
        <authorList>
            <person name="de Groot N.N."/>
        </authorList>
    </citation>
    <scope>NUCLEOTIDE SEQUENCE [LARGE SCALE GENOMIC DNA]</scope>
    <source>
        <strain evidence="5 6">M79</strain>
    </source>
</reference>
<feature type="domain" description="MucBP" evidence="4">
    <location>
        <begin position="374"/>
        <end position="444"/>
    </location>
</feature>
<evidence type="ECO:0000259" key="4">
    <source>
        <dbReference type="Pfam" id="PF06458"/>
    </source>
</evidence>
<proteinExistence type="predicted"/>
<gene>
    <name evidence="5" type="ORF">SAMN05216438_10619</name>
</gene>
<dbReference type="Gene3D" id="3.10.20.320">
    <property type="entry name" value="Putative peptidoglycan bound protein (lpxtg motif)"/>
    <property type="match status" value="4"/>
</dbReference>
<evidence type="ECO:0000313" key="6">
    <source>
        <dbReference type="Proteomes" id="UP000181969"/>
    </source>
</evidence>
<dbReference type="Pfam" id="PF06458">
    <property type="entry name" value="MucBP"/>
    <property type="match status" value="4"/>
</dbReference>
<dbReference type="Proteomes" id="UP000181969">
    <property type="component" value="Unassembled WGS sequence"/>
</dbReference>
<accession>A0A1I4GZM4</accession>
<dbReference type="RefSeq" id="WP_074751117.1">
    <property type="nucleotide sequence ID" value="NZ_FOTJ01000006.1"/>
</dbReference>
<dbReference type="EMBL" id="FOTJ01000006">
    <property type="protein sequence ID" value="SFL34817.1"/>
    <property type="molecule type" value="Genomic_DNA"/>
</dbReference>
<keyword evidence="3" id="KW-0812">Transmembrane</keyword>
<evidence type="ECO:0000256" key="1">
    <source>
        <dbReference type="ARBA" id="ARBA00022737"/>
    </source>
</evidence>